<dbReference type="PRINTS" id="PR01438">
    <property type="entry name" value="UNVRSLSTRESS"/>
</dbReference>
<dbReference type="InterPro" id="IPR006016">
    <property type="entry name" value="UspA"/>
</dbReference>
<dbReference type="Gene3D" id="3.40.50.12370">
    <property type="match status" value="1"/>
</dbReference>
<evidence type="ECO:0000259" key="2">
    <source>
        <dbReference type="Pfam" id="PF00582"/>
    </source>
</evidence>
<organism evidence="3 4">
    <name type="scientific">Polaribacter batillariae</name>
    <dbReference type="NCBI Taxonomy" id="2808900"/>
    <lineage>
        <taxon>Bacteria</taxon>
        <taxon>Pseudomonadati</taxon>
        <taxon>Bacteroidota</taxon>
        <taxon>Flavobacteriia</taxon>
        <taxon>Flavobacteriales</taxon>
        <taxon>Flavobacteriaceae</taxon>
    </lineage>
</organism>
<evidence type="ECO:0000313" key="3">
    <source>
        <dbReference type="EMBL" id="QTD39068.1"/>
    </source>
</evidence>
<evidence type="ECO:0000313" key="4">
    <source>
        <dbReference type="Proteomes" id="UP000663935"/>
    </source>
</evidence>
<dbReference type="Pfam" id="PF00582">
    <property type="entry name" value="Usp"/>
    <property type="match status" value="1"/>
</dbReference>
<dbReference type="EMBL" id="CP071795">
    <property type="protein sequence ID" value="QTD39068.1"/>
    <property type="molecule type" value="Genomic_DNA"/>
</dbReference>
<accession>A0ABX7SZY8</accession>
<dbReference type="PANTHER" id="PTHR46268">
    <property type="entry name" value="STRESS RESPONSE PROTEIN NHAX"/>
    <property type="match status" value="1"/>
</dbReference>
<dbReference type="SUPFAM" id="SSF52402">
    <property type="entry name" value="Adenine nucleotide alpha hydrolases-like"/>
    <property type="match status" value="2"/>
</dbReference>
<protein>
    <submittedName>
        <fullName evidence="3">Universal stress protein</fullName>
    </submittedName>
</protein>
<dbReference type="CDD" id="cd00293">
    <property type="entry name" value="USP-like"/>
    <property type="match status" value="1"/>
</dbReference>
<comment type="similarity">
    <text evidence="1">Belongs to the universal stress protein A family.</text>
</comment>
<dbReference type="RefSeq" id="WP_207973178.1">
    <property type="nucleotide sequence ID" value="NZ_CP071795.1"/>
</dbReference>
<keyword evidence="4" id="KW-1185">Reference proteome</keyword>
<gene>
    <name evidence="3" type="ORF">JL193_07415</name>
</gene>
<dbReference type="Proteomes" id="UP000663935">
    <property type="component" value="Chromosome"/>
</dbReference>
<name>A0ABX7SZY8_9FLAO</name>
<sequence length="263" mass="29374">MKHILVPIGSTESAQKTLQYAIDFAEDVNSKVFVFRAYSSQSKAGTMINVDAIIERETNLYLKTMVNACNRKNVDIKLISAKGNVVDSVEAIDSELGIDLIVVGAKSNSIKEEIFLGKTAGSLVKQTEIPVLAVPDGYEYAPISTVLMAFKSGKIKSKTVLKPLQFIIDKFQVDVNLLLVKTPNYKEEDLILHEDLKAIQGTLTVTENSTTFQGVLEHIKTHNPDLLCVFKRKRGFFKKLWEKNTILKEEFNSRVPLLVLKGK</sequence>
<evidence type="ECO:0000256" key="1">
    <source>
        <dbReference type="ARBA" id="ARBA00008791"/>
    </source>
</evidence>
<feature type="domain" description="UspA" evidence="2">
    <location>
        <begin position="1"/>
        <end position="135"/>
    </location>
</feature>
<dbReference type="InterPro" id="IPR006015">
    <property type="entry name" value="Universal_stress_UspA"/>
</dbReference>
<proteinExistence type="inferred from homology"/>
<reference evidence="3 4" key="1">
    <citation type="submission" date="2021-03" db="EMBL/GenBank/DDBJ databases">
        <title>Complete genome of Polaribacter_sp.G4M1.</title>
        <authorList>
            <person name="Jeong S.W."/>
            <person name="Bae J.W."/>
        </authorList>
    </citation>
    <scope>NUCLEOTIDE SEQUENCE [LARGE SCALE GENOMIC DNA]</scope>
    <source>
        <strain evidence="3 4">G4M1</strain>
    </source>
</reference>
<dbReference type="PANTHER" id="PTHR46268:SF6">
    <property type="entry name" value="UNIVERSAL STRESS PROTEIN UP12"/>
    <property type="match status" value="1"/>
</dbReference>